<reference evidence="2" key="1">
    <citation type="journal article" date="2015" name="Nature">
        <title>Complex archaea that bridge the gap between prokaryotes and eukaryotes.</title>
        <authorList>
            <person name="Spang A."/>
            <person name="Saw J.H."/>
            <person name="Jorgensen S.L."/>
            <person name="Zaremba-Niedzwiedzka K."/>
            <person name="Martijn J."/>
            <person name="Lind A.E."/>
            <person name="van Eijk R."/>
            <person name="Schleper C."/>
            <person name="Guy L."/>
            <person name="Ettema T.J."/>
        </authorList>
    </citation>
    <scope>NUCLEOTIDE SEQUENCE</scope>
</reference>
<protein>
    <submittedName>
        <fullName evidence="2">Uncharacterized protein</fullName>
    </submittedName>
</protein>
<proteinExistence type="predicted"/>
<sequence length="80" mass="8856">MEFRFKLDPLSDAGLIARILDQANGARKNNAARSLLRHWYLNEKLQVSPPEGQTNGAVVSTAPMSDEDSDKAKSILDDAW</sequence>
<gene>
    <name evidence="2" type="ORF">LCGC14_1233220</name>
</gene>
<comment type="caution">
    <text evidence="2">The sequence shown here is derived from an EMBL/GenBank/DDBJ whole genome shotgun (WGS) entry which is preliminary data.</text>
</comment>
<accession>A0A0F9NQ28</accession>
<feature type="region of interest" description="Disordered" evidence="1">
    <location>
        <begin position="47"/>
        <end position="80"/>
    </location>
</feature>
<organism evidence="2">
    <name type="scientific">marine sediment metagenome</name>
    <dbReference type="NCBI Taxonomy" id="412755"/>
    <lineage>
        <taxon>unclassified sequences</taxon>
        <taxon>metagenomes</taxon>
        <taxon>ecological metagenomes</taxon>
    </lineage>
</organism>
<dbReference type="EMBL" id="LAZR01006600">
    <property type="protein sequence ID" value="KKM90970.1"/>
    <property type="molecule type" value="Genomic_DNA"/>
</dbReference>
<evidence type="ECO:0000256" key="1">
    <source>
        <dbReference type="SAM" id="MobiDB-lite"/>
    </source>
</evidence>
<dbReference type="AlphaFoldDB" id="A0A0F9NQ28"/>
<evidence type="ECO:0000313" key="2">
    <source>
        <dbReference type="EMBL" id="KKM90970.1"/>
    </source>
</evidence>
<feature type="compositionally biased region" description="Basic and acidic residues" evidence="1">
    <location>
        <begin position="70"/>
        <end position="80"/>
    </location>
</feature>
<name>A0A0F9NQ28_9ZZZZ</name>